<proteinExistence type="predicted"/>
<name>A0ABP9N8M5_9PSEU</name>
<keyword evidence="2" id="KW-1185">Reference proteome</keyword>
<reference evidence="2" key="1">
    <citation type="journal article" date="2019" name="Int. J. Syst. Evol. Microbiol.">
        <title>The Global Catalogue of Microorganisms (GCM) 10K type strain sequencing project: providing services to taxonomists for standard genome sequencing and annotation.</title>
        <authorList>
            <consortium name="The Broad Institute Genomics Platform"/>
            <consortium name="The Broad Institute Genome Sequencing Center for Infectious Disease"/>
            <person name="Wu L."/>
            <person name="Ma J."/>
        </authorList>
    </citation>
    <scope>NUCLEOTIDE SEQUENCE [LARGE SCALE GENOMIC DNA]</scope>
    <source>
        <strain evidence="2">JCM 18302</strain>
    </source>
</reference>
<gene>
    <name evidence="1" type="ORF">GCM10023320_05550</name>
</gene>
<dbReference type="Proteomes" id="UP001500804">
    <property type="component" value="Unassembled WGS sequence"/>
</dbReference>
<dbReference type="EMBL" id="BAABJO010000002">
    <property type="protein sequence ID" value="GAA5111945.1"/>
    <property type="molecule type" value="Genomic_DNA"/>
</dbReference>
<comment type="caution">
    <text evidence="1">The sequence shown here is derived from an EMBL/GenBank/DDBJ whole genome shotgun (WGS) entry which is preliminary data.</text>
</comment>
<sequence>MGGYVVRLRVAAVLLLVGPVLAVVGSALPFLYINADPSGLVTDRSAGSAHDAPVRRSCRRIPRRRDTCPSRGIRDRPSGVLSDARQVVRRRDPAELCGCAVAAAASVLILIGRRVPPSEPWSGFPGGAVTGLWEVARQQERR</sequence>
<evidence type="ECO:0000313" key="2">
    <source>
        <dbReference type="Proteomes" id="UP001500804"/>
    </source>
</evidence>
<organism evidence="1 2">
    <name type="scientific">Pseudonocardia adelaidensis</name>
    <dbReference type="NCBI Taxonomy" id="648754"/>
    <lineage>
        <taxon>Bacteria</taxon>
        <taxon>Bacillati</taxon>
        <taxon>Actinomycetota</taxon>
        <taxon>Actinomycetes</taxon>
        <taxon>Pseudonocardiales</taxon>
        <taxon>Pseudonocardiaceae</taxon>
        <taxon>Pseudonocardia</taxon>
    </lineage>
</organism>
<accession>A0ABP9N8M5</accession>
<evidence type="ECO:0000313" key="1">
    <source>
        <dbReference type="EMBL" id="GAA5111945.1"/>
    </source>
</evidence>
<protein>
    <submittedName>
        <fullName evidence="1">Uncharacterized protein</fullName>
    </submittedName>
</protein>